<evidence type="ECO:0000313" key="2">
    <source>
        <dbReference type="EMBL" id="UQA95736.1"/>
    </source>
</evidence>
<proteinExistence type="predicted"/>
<evidence type="ECO:0008006" key="4">
    <source>
        <dbReference type="Google" id="ProtNLM"/>
    </source>
</evidence>
<reference evidence="2" key="1">
    <citation type="submission" date="2021-10" db="EMBL/GenBank/DDBJ databases">
        <title>Streptomyces nigrumlapis sp.nov.,an antimicrobial producing actinobacterium isolated from Black Gobi rocks.</title>
        <authorList>
            <person name="Wen Y."/>
            <person name="Zhang W."/>
            <person name="Liu X.G."/>
        </authorList>
    </citation>
    <scope>NUCLEOTIDE SEQUENCE</scope>
    <source>
        <strain evidence="2">ST13-2-2</strain>
    </source>
</reference>
<feature type="region of interest" description="Disordered" evidence="1">
    <location>
        <begin position="47"/>
        <end position="73"/>
    </location>
</feature>
<dbReference type="EMBL" id="CP086322">
    <property type="protein sequence ID" value="UQA95736.1"/>
    <property type="molecule type" value="Genomic_DNA"/>
</dbReference>
<dbReference type="RefSeq" id="WP_248866649.1">
    <property type="nucleotide sequence ID" value="NZ_CP086322.1"/>
</dbReference>
<feature type="compositionally biased region" description="Basic and acidic residues" evidence="1">
    <location>
        <begin position="47"/>
        <end position="60"/>
    </location>
</feature>
<accession>A0ABY4MD81</accession>
<name>A0ABY4MD81_9ACTN</name>
<gene>
    <name evidence="2" type="ORF">K9S39_31175</name>
</gene>
<sequence>MTRRAINSRQIRGKSCGRSLYMEEYPPLKYPERKRRRDCIGSWQARYRDPSSKQAAKGEAEDILDSAPASARG</sequence>
<dbReference type="Proteomes" id="UP000830115">
    <property type="component" value="Chromosome"/>
</dbReference>
<evidence type="ECO:0000313" key="3">
    <source>
        <dbReference type="Proteomes" id="UP000830115"/>
    </source>
</evidence>
<keyword evidence="3" id="KW-1185">Reference proteome</keyword>
<organism evidence="2 3">
    <name type="scientific">Streptomyces halobius</name>
    <dbReference type="NCBI Taxonomy" id="2879846"/>
    <lineage>
        <taxon>Bacteria</taxon>
        <taxon>Bacillati</taxon>
        <taxon>Actinomycetota</taxon>
        <taxon>Actinomycetes</taxon>
        <taxon>Kitasatosporales</taxon>
        <taxon>Streptomycetaceae</taxon>
        <taxon>Streptomyces</taxon>
    </lineage>
</organism>
<protein>
    <recommendedName>
        <fullName evidence="4">Integrase</fullName>
    </recommendedName>
</protein>
<evidence type="ECO:0000256" key="1">
    <source>
        <dbReference type="SAM" id="MobiDB-lite"/>
    </source>
</evidence>